<dbReference type="Proteomes" id="UP000051017">
    <property type="component" value="Unassembled WGS sequence"/>
</dbReference>
<evidence type="ECO:0000313" key="3">
    <source>
        <dbReference type="EMBL" id="KRO48470.1"/>
    </source>
</evidence>
<dbReference type="EMBL" id="LIBJ01000085">
    <property type="protein sequence ID" value="KRO48470.1"/>
    <property type="molecule type" value="Genomic_DNA"/>
</dbReference>
<dbReference type="InterPro" id="IPR057767">
    <property type="entry name" value="UGSC-like_dom"/>
</dbReference>
<evidence type="ECO:0000259" key="2">
    <source>
        <dbReference type="Pfam" id="PF24696"/>
    </source>
</evidence>
<reference evidence="3 4" key="1">
    <citation type="submission" date="2015-10" db="EMBL/GenBank/DDBJ databases">
        <title>Metagenome-Assembled Genomes uncover a global brackish microbiome.</title>
        <authorList>
            <person name="Hugerth L.W."/>
            <person name="Larsson J."/>
            <person name="Alneberg J."/>
            <person name="Lindh M.V."/>
            <person name="Legrand C."/>
            <person name="Pinhassi J."/>
            <person name="Andersson A.F."/>
        </authorList>
    </citation>
    <scope>NUCLEOTIDE SEQUENCE [LARGE SCALE GENOMIC DNA]</scope>
    <source>
        <strain evidence="3">BACL6 MAG-120924-bin43</strain>
    </source>
</reference>
<protein>
    <recommendedName>
        <fullName evidence="2">UGSC-like domain-containing protein</fullName>
    </recommendedName>
</protein>
<comment type="caution">
    <text evidence="3">The sequence shown here is derived from an EMBL/GenBank/DDBJ whole genome shotgun (WGS) entry which is preliminary data.</text>
</comment>
<accession>A0A0R2QE80</accession>
<name>A0A0R2QE80_9ACTN</name>
<organism evidence="3 4">
    <name type="scientific">Acidimicrobiia bacterium BACL6 MAG-120924-bin43</name>
    <dbReference type="NCBI Taxonomy" id="1655583"/>
    <lineage>
        <taxon>Bacteria</taxon>
        <taxon>Bacillati</taxon>
        <taxon>Actinomycetota</taxon>
        <taxon>Acidimicrobiia</taxon>
        <taxon>acIV cluster</taxon>
    </lineage>
</organism>
<proteinExistence type="predicted"/>
<gene>
    <name evidence="3" type="ORF">ABR75_02220</name>
</gene>
<dbReference type="AlphaFoldDB" id="A0A0R2QE80"/>
<sequence length="97" mass="10656">MTSINATRFVLDPTSERNPSQRQILARPSSLKGLTVGLLDISKARGDVFLDQLEQRLIGVGASVKRFRKPTFTKPAPVDLRHEIAISCNVVIEALAD</sequence>
<dbReference type="Pfam" id="PF24696">
    <property type="entry name" value="UGSC"/>
    <property type="match status" value="1"/>
</dbReference>
<evidence type="ECO:0000313" key="4">
    <source>
        <dbReference type="Proteomes" id="UP000051017"/>
    </source>
</evidence>
<feature type="domain" description="UGSC-like" evidence="2">
    <location>
        <begin position="10"/>
        <end position="97"/>
    </location>
</feature>
<feature type="region of interest" description="Disordered" evidence="1">
    <location>
        <begin position="1"/>
        <end position="24"/>
    </location>
</feature>
<evidence type="ECO:0000256" key="1">
    <source>
        <dbReference type="SAM" id="MobiDB-lite"/>
    </source>
</evidence>